<feature type="transmembrane region" description="Helical" evidence="1">
    <location>
        <begin position="231"/>
        <end position="251"/>
    </location>
</feature>
<feature type="transmembrane region" description="Helical" evidence="1">
    <location>
        <begin position="46"/>
        <end position="64"/>
    </location>
</feature>
<accession>A0A371X659</accession>
<reference evidence="3" key="1">
    <citation type="submission" date="2018-08" db="EMBL/GenBank/DDBJ databases">
        <authorList>
            <person name="Im W.T."/>
        </authorList>
    </citation>
    <scope>NUCLEOTIDE SEQUENCE [LARGE SCALE GENOMIC DNA]</scope>
    <source>
        <strain evidence="3">LA-28</strain>
    </source>
</reference>
<comment type="caution">
    <text evidence="2">The sequence shown here is derived from an EMBL/GenBank/DDBJ whole genome shotgun (WGS) entry which is preliminary data.</text>
</comment>
<proteinExistence type="predicted"/>
<feature type="transmembrane region" description="Helical" evidence="1">
    <location>
        <begin position="189"/>
        <end position="219"/>
    </location>
</feature>
<evidence type="ECO:0000313" key="2">
    <source>
        <dbReference type="EMBL" id="RFC64717.1"/>
    </source>
</evidence>
<feature type="transmembrane region" description="Helical" evidence="1">
    <location>
        <begin position="149"/>
        <end position="168"/>
    </location>
</feature>
<name>A0A371X659_9HYPH</name>
<protein>
    <submittedName>
        <fullName evidence="2">NnrS family protein</fullName>
    </submittedName>
</protein>
<dbReference type="InterPro" id="IPR010266">
    <property type="entry name" value="NnrS"/>
</dbReference>
<feature type="transmembrane region" description="Helical" evidence="1">
    <location>
        <begin position="322"/>
        <end position="344"/>
    </location>
</feature>
<feature type="transmembrane region" description="Helical" evidence="1">
    <location>
        <begin position="12"/>
        <end position="34"/>
    </location>
</feature>
<keyword evidence="3" id="KW-1185">Reference proteome</keyword>
<dbReference type="Proteomes" id="UP000262379">
    <property type="component" value="Unassembled WGS sequence"/>
</dbReference>
<dbReference type="Pfam" id="PF05940">
    <property type="entry name" value="NnrS"/>
    <property type="match status" value="1"/>
</dbReference>
<evidence type="ECO:0000313" key="3">
    <source>
        <dbReference type="Proteomes" id="UP000262379"/>
    </source>
</evidence>
<feature type="transmembrane region" description="Helical" evidence="1">
    <location>
        <begin position="99"/>
        <end position="118"/>
    </location>
</feature>
<organism evidence="2 3">
    <name type="scientific">Mesorhizobium denitrificans</name>
    <dbReference type="NCBI Taxonomy" id="2294114"/>
    <lineage>
        <taxon>Bacteria</taxon>
        <taxon>Pseudomonadati</taxon>
        <taxon>Pseudomonadota</taxon>
        <taxon>Alphaproteobacteria</taxon>
        <taxon>Hyphomicrobiales</taxon>
        <taxon>Phyllobacteriaceae</taxon>
        <taxon>Mesorhizobium</taxon>
    </lineage>
</organism>
<feature type="transmembrane region" description="Helical" evidence="1">
    <location>
        <begin position="76"/>
        <end position="93"/>
    </location>
</feature>
<evidence type="ECO:0000256" key="1">
    <source>
        <dbReference type="SAM" id="Phobius"/>
    </source>
</evidence>
<gene>
    <name evidence="2" type="ORF">DY251_19110</name>
</gene>
<dbReference type="RefSeq" id="WP_116625505.1">
    <property type="nucleotide sequence ID" value="NZ_QURN01000018.1"/>
</dbReference>
<dbReference type="AlphaFoldDB" id="A0A371X659"/>
<feature type="transmembrane region" description="Helical" evidence="1">
    <location>
        <begin position="296"/>
        <end position="315"/>
    </location>
</feature>
<feature type="transmembrane region" description="Helical" evidence="1">
    <location>
        <begin position="263"/>
        <end position="284"/>
    </location>
</feature>
<keyword evidence="1" id="KW-0472">Membrane</keyword>
<keyword evidence="1" id="KW-0812">Transmembrane</keyword>
<sequence length="367" mass="39423">MKDAVKSRLLLIFHPAGVFFALAAFTAAALPWLWLLSLEDPRLAHARLGLFGFAGTAICGYVLTAQKAWTGRQPPMPALFMAALALGARLTSLGFPRDLWPLMLLSLPVALMIPWPVFQARRWDKVPLAMVPLMLVAAEAWLLDRPDLAGLLPVAIATLVFIIGGRFVPSFVTEARRRRGLGALERPPLWLGSALLGAGLLQEGILGTLALIAAMLWVVVHSLDGLRLGQANRMLCLGYAGLVPGVLAIAAARSGMVPQLVEVHGLTMATIGPMILAVAARVTMRRPAGAELQPRRRHWGGLGLVFCAAVARVLAELPGQTPIWLTVAGIGWSAAWMLFLTAHLPALLKPAPFPVLSAMRYEAREPS</sequence>
<dbReference type="EMBL" id="QURN01000018">
    <property type="protein sequence ID" value="RFC64717.1"/>
    <property type="molecule type" value="Genomic_DNA"/>
</dbReference>
<keyword evidence="1" id="KW-1133">Transmembrane helix</keyword>